<dbReference type="HOGENOM" id="CLU_044694_4_0_9"/>
<feature type="domain" description="DNA polymerase III delta N-terminal" evidence="9">
    <location>
        <begin position="17"/>
        <end position="143"/>
    </location>
</feature>
<dbReference type="SUPFAM" id="SSF52540">
    <property type="entry name" value="P-loop containing nucleoside triphosphate hydrolases"/>
    <property type="match status" value="1"/>
</dbReference>
<dbReference type="InterPro" id="IPR008921">
    <property type="entry name" value="DNA_pol3_clamp-load_cplx_C"/>
</dbReference>
<comment type="similarity">
    <text evidence="7">Belongs to the DNA polymerase HolA subunit family.</text>
</comment>
<keyword evidence="3" id="KW-0808">Transferase</keyword>
<dbReference type="EC" id="2.7.7.7" evidence="1"/>
<dbReference type="NCBIfam" id="TIGR01128">
    <property type="entry name" value="holA"/>
    <property type="match status" value="1"/>
</dbReference>
<feature type="domain" description="DNA polymerase III delta subunit-like C-terminal" evidence="10">
    <location>
        <begin position="215"/>
        <end position="334"/>
    </location>
</feature>
<dbReference type="Pfam" id="PF06144">
    <property type="entry name" value="DNA_pol3_delta"/>
    <property type="match status" value="1"/>
</dbReference>
<keyword evidence="4" id="KW-0548">Nucleotidyltransferase</keyword>
<dbReference type="KEGG" id="lmq:LMM7_1566"/>
<evidence type="ECO:0000256" key="4">
    <source>
        <dbReference type="ARBA" id="ARBA00022695"/>
    </source>
</evidence>
<dbReference type="Proteomes" id="UP000000486">
    <property type="component" value="Chromosome"/>
</dbReference>
<dbReference type="InterPro" id="IPR005790">
    <property type="entry name" value="DNA_polIII_delta"/>
</dbReference>
<dbReference type="Pfam" id="PF21694">
    <property type="entry name" value="DNA_pol3_delta_C"/>
    <property type="match status" value="1"/>
</dbReference>
<dbReference type="GO" id="GO:0006261">
    <property type="term" value="P:DNA-templated DNA replication"/>
    <property type="evidence" value="ECO:0007669"/>
    <property type="project" value="TreeGrafter"/>
</dbReference>
<dbReference type="GO" id="GO:0009360">
    <property type="term" value="C:DNA polymerase III complex"/>
    <property type="evidence" value="ECO:0007669"/>
    <property type="project" value="InterPro"/>
</dbReference>
<keyword evidence="6" id="KW-0239">DNA-directed DNA polymerase</keyword>
<evidence type="ECO:0000259" key="10">
    <source>
        <dbReference type="Pfam" id="PF21694"/>
    </source>
</evidence>
<reference evidence="11 12" key="1">
    <citation type="journal article" date="2011" name="J. Bacteriol.">
        <title>Genome sequence of the nonpathogenic Listeria monocytogenes serovar 4a strain M7.</title>
        <authorList>
            <person name="Chen J."/>
            <person name="Xia Y."/>
            <person name="Cheng C."/>
            <person name="Fang C."/>
            <person name="Shan Y."/>
            <person name="Jin G."/>
            <person name="Fang W."/>
        </authorList>
    </citation>
    <scope>NUCLEOTIDE SEQUENCE [LARGE SCALE GENOMIC DNA]</scope>
    <source>
        <strain evidence="11 12">M7</strain>
    </source>
</reference>
<sequence length="343" mass="39938">MLPEWKQIRSKKITPVYLIIGTEDYIINETKQLLIDNILEGEEVEFNYANLDLEEMPIEVVVQEAESMPFFGDKRLVMANNPLFLTTEKSKNKVEHDTAKLEAYLNEPVDYSVLCFVARVEKLDERKKLTKLLKKTATVIEAKRPNENELKKWIEAKLSENNMQMSQEAITRLIELTSGQLTTAMNELQKLMLYCFDSKEITIQDVESLVVRSLEQNIFLLLDKMIAMDIGGALRIYYDLLKQKEEPIKILALISSQFRLLNQLKVLEQQGYSQQQAATKLKVHPFRVKLASKQAKNFTELQLNQALKRLAEIDLEMKTGFGDKEQKLEWFLFELQDNRQKRV</sequence>
<evidence type="ECO:0000256" key="1">
    <source>
        <dbReference type="ARBA" id="ARBA00012417"/>
    </source>
</evidence>
<dbReference type="Gene3D" id="1.20.272.10">
    <property type="match status" value="1"/>
</dbReference>
<accession>A0A0E0UW40</accession>
<dbReference type="InterPro" id="IPR048466">
    <property type="entry name" value="DNA_pol3_delta-like_C"/>
</dbReference>
<dbReference type="InterPro" id="IPR027417">
    <property type="entry name" value="P-loop_NTPase"/>
</dbReference>
<dbReference type="GO" id="GO:0003887">
    <property type="term" value="F:DNA-directed DNA polymerase activity"/>
    <property type="evidence" value="ECO:0007669"/>
    <property type="project" value="UniProtKB-KW"/>
</dbReference>
<dbReference type="PANTHER" id="PTHR34388">
    <property type="entry name" value="DNA POLYMERASE III SUBUNIT DELTA"/>
    <property type="match status" value="1"/>
</dbReference>
<evidence type="ECO:0000256" key="3">
    <source>
        <dbReference type="ARBA" id="ARBA00022679"/>
    </source>
</evidence>
<dbReference type="PATRIC" id="fig|1030009.3.peg.1554"/>
<dbReference type="PANTHER" id="PTHR34388:SF1">
    <property type="entry name" value="DNA POLYMERASE III SUBUNIT DELTA"/>
    <property type="match status" value="1"/>
</dbReference>
<comment type="catalytic activity">
    <reaction evidence="8">
        <text>DNA(n) + a 2'-deoxyribonucleoside 5'-triphosphate = DNA(n+1) + diphosphate</text>
        <dbReference type="Rhea" id="RHEA:22508"/>
        <dbReference type="Rhea" id="RHEA-COMP:17339"/>
        <dbReference type="Rhea" id="RHEA-COMP:17340"/>
        <dbReference type="ChEBI" id="CHEBI:33019"/>
        <dbReference type="ChEBI" id="CHEBI:61560"/>
        <dbReference type="ChEBI" id="CHEBI:173112"/>
        <dbReference type="EC" id="2.7.7.7"/>
    </reaction>
</comment>
<dbReference type="RefSeq" id="WP_012581302.1">
    <property type="nucleotide sequence ID" value="NC_017537.1"/>
</dbReference>
<evidence type="ECO:0000256" key="6">
    <source>
        <dbReference type="ARBA" id="ARBA00022932"/>
    </source>
</evidence>
<evidence type="ECO:0000256" key="8">
    <source>
        <dbReference type="ARBA" id="ARBA00049244"/>
    </source>
</evidence>
<name>A0A0E0UW40_LISMM</name>
<organism evidence="11 12">
    <name type="scientific">Listeria monocytogenes serotype 4a (strain M7)</name>
    <dbReference type="NCBI Taxonomy" id="1030009"/>
    <lineage>
        <taxon>Bacteria</taxon>
        <taxon>Bacillati</taxon>
        <taxon>Bacillota</taxon>
        <taxon>Bacilli</taxon>
        <taxon>Bacillales</taxon>
        <taxon>Listeriaceae</taxon>
        <taxon>Listeria</taxon>
    </lineage>
</organism>
<dbReference type="GO" id="GO:0003677">
    <property type="term" value="F:DNA binding"/>
    <property type="evidence" value="ECO:0007669"/>
    <property type="project" value="InterPro"/>
</dbReference>
<evidence type="ECO:0000313" key="12">
    <source>
        <dbReference type="Proteomes" id="UP000000486"/>
    </source>
</evidence>
<protein>
    <recommendedName>
        <fullName evidence="2">DNA polymerase III subunit delta</fullName>
        <ecNumber evidence="1">2.7.7.7</ecNumber>
    </recommendedName>
</protein>
<evidence type="ECO:0000256" key="7">
    <source>
        <dbReference type="ARBA" id="ARBA00034754"/>
    </source>
</evidence>
<gene>
    <name evidence="11" type="primary">holA</name>
    <name evidence="11" type="ordered locus">LMM7_1566</name>
</gene>
<dbReference type="Gene3D" id="1.10.8.60">
    <property type="match status" value="1"/>
</dbReference>
<dbReference type="EMBL" id="CP002816">
    <property type="protein sequence ID" value="AEH92571.1"/>
    <property type="molecule type" value="Genomic_DNA"/>
</dbReference>
<dbReference type="AlphaFoldDB" id="A0A0E0UW40"/>
<evidence type="ECO:0000259" key="9">
    <source>
        <dbReference type="Pfam" id="PF06144"/>
    </source>
</evidence>
<dbReference type="SUPFAM" id="SSF48019">
    <property type="entry name" value="post-AAA+ oligomerization domain-like"/>
    <property type="match status" value="1"/>
</dbReference>
<dbReference type="Gene3D" id="3.40.50.300">
    <property type="entry name" value="P-loop containing nucleotide triphosphate hydrolases"/>
    <property type="match status" value="1"/>
</dbReference>
<evidence type="ECO:0000256" key="2">
    <source>
        <dbReference type="ARBA" id="ARBA00017703"/>
    </source>
</evidence>
<keyword evidence="5" id="KW-0235">DNA replication</keyword>
<dbReference type="InterPro" id="IPR010372">
    <property type="entry name" value="DNA_pol3_delta_N"/>
</dbReference>
<evidence type="ECO:0000256" key="5">
    <source>
        <dbReference type="ARBA" id="ARBA00022705"/>
    </source>
</evidence>
<evidence type="ECO:0000313" key="11">
    <source>
        <dbReference type="EMBL" id="AEH92571.1"/>
    </source>
</evidence>
<proteinExistence type="inferred from homology"/>